<keyword evidence="2" id="KW-0793">Thylakoid</keyword>
<dbReference type="Pfam" id="PF21329">
    <property type="entry name" value="CYP38_PsbQ-like"/>
    <property type="match status" value="1"/>
</dbReference>
<evidence type="ECO:0000256" key="3">
    <source>
        <dbReference type="ARBA" id="ARBA00023110"/>
    </source>
</evidence>
<dbReference type="CDD" id="cd01924">
    <property type="entry name" value="cyclophilin_TLP40_like"/>
    <property type="match status" value="1"/>
</dbReference>
<dbReference type="Gene3D" id="2.40.100.10">
    <property type="entry name" value="Cyclophilin-like"/>
    <property type="match status" value="1"/>
</dbReference>
<proteinExistence type="predicted"/>
<dbReference type="AlphaFoldDB" id="A0A5J4YQC6"/>
<dbReference type="InterPro" id="IPR023222">
    <property type="entry name" value="PsbQ-like_dom_sf"/>
</dbReference>
<dbReference type="InterPro" id="IPR044665">
    <property type="entry name" value="E_coli_cyclophilin_A-like"/>
</dbReference>
<keyword evidence="4 6" id="KW-0413">Isomerase</keyword>
<accession>A0A5J4YQC6</accession>
<keyword evidence="3" id="KW-0697">Rotamase</keyword>
<reference evidence="7" key="1">
    <citation type="journal article" date="2019" name="Nat. Commun.">
        <title>Expansion of phycobilisome linker gene families in mesophilic red algae.</title>
        <authorList>
            <person name="Lee J."/>
            <person name="Kim D."/>
            <person name="Bhattacharya D."/>
            <person name="Yoon H.S."/>
        </authorList>
    </citation>
    <scope>NUCLEOTIDE SEQUENCE [LARGE SCALE GENOMIC DNA]</scope>
    <source>
        <strain evidence="7">CCMP 1328</strain>
    </source>
</reference>
<dbReference type="OMA" id="QFFFFLY"/>
<name>A0A5J4YQC6_PORPP</name>
<keyword evidence="7" id="KW-1185">Reference proteome</keyword>
<evidence type="ECO:0000256" key="1">
    <source>
        <dbReference type="ARBA" id="ARBA00013194"/>
    </source>
</evidence>
<dbReference type="InterPro" id="IPR029000">
    <property type="entry name" value="Cyclophilin-like_dom_sf"/>
</dbReference>
<dbReference type="EC" id="5.2.1.8" evidence="1"/>
<evidence type="ECO:0000259" key="5">
    <source>
        <dbReference type="PROSITE" id="PS50072"/>
    </source>
</evidence>
<dbReference type="EMBL" id="VRMN01000006">
    <property type="protein sequence ID" value="KAA8493518.1"/>
    <property type="molecule type" value="Genomic_DNA"/>
</dbReference>
<dbReference type="PROSITE" id="PS50072">
    <property type="entry name" value="CSA_PPIASE_2"/>
    <property type="match status" value="1"/>
</dbReference>
<dbReference type="OrthoDB" id="1735926at2759"/>
<sequence>MTLLYVPAPPSARRLRTRDRQVVCNRTSCVFAMVRMGAETSERETVRPGSQSRSAKLMAQLAGALLAGALICQPGEDVTLGAPVLPAHAAGGSGAGGGATFANASSFVNKDAESLLRWALPIENKPLREAQKALEEVAYEMRRLQFGKADDSLRKFEGILERKQKEIVAKYSSEAKQAQAAAIIKDILSTLPSVREPLAQKNTDAVVTIQRSLLRKIGDLELMLVDKFPYEIPSEYKNLPVLKGRATVEVTVRRPEKRQFDIGGELFDEGKMTMVIDGFSAPITGGNFVDLVQRGFYNGKKIIRSDGFVIQTGKPEGSDEGFVDPATKELRTIPLEIFPKKERMPIYGDTLEELGRGAQATVLPFTSYGTLAQAREEFSNDSGSSQFFWFLFEPDLTPAGRNLLDGTYAVFGYTVEGNDFLRDLKEGDYIESAKVVDGLENLQAPKA</sequence>
<dbReference type="Proteomes" id="UP000324585">
    <property type="component" value="Unassembled WGS sequence"/>
</dbReference>
<dbReference type="PANTHER" id="PTHR43246">
    <property type="entry name" value="PEPTIDYL-PROLYL CIS-TRANS ISOMERASE CYP38, CHLOROPLASTIC"/>
    <property type="match status" value="1"/>
</dbReference>
<dbReference type="InterPro" id="IPR048563">
    <property type="entry name" value="CYP38_PsbQ-like"/>
</dbReference>
<evidence type="ECO:0000256" key="4">
    <source>
        <dbReference type="ARBA" id="ARBA00023235"/>
    </source>
</evidence>
<dbReference type="SUPFAM" id="SSF101112">
    <property type="entry name" value="Oxygen-evolving enhancer protein 3"/>
    <property type="match status" value="1"/>
</dbReference>
<dbReference type="InterPro" id="IPR002130">
    <property type="entry name" value="Cyclophilin-type_PPIase_dom"/>
</dbReference>
<comment type="caution">
    <text evidence="6">The sequence shown here is derived from an EMBL/GenBank/DDBJ whole genome shotgun (WGS) entry which is preliminary data.</text>
</comment>
<evidence type="ECO:0000313" key="7">
    <source>
        <dbReference type="Proteomes" id="UP000324585"/>
    </source>
</evidence>
<dbReference type="GO" id="GO:0003755">
    <property type="term" value="F:peptidyl-prolyl cis-trans isomerase activity"/>
    <property type="evidence" value="ECO:0007669"/>
    <property type="project" value="UniProtKB-KW"/>
</dbReference>
<dbReference type="Pfam" id="PF00160">
    <property type="entry name" value="Pro_isomerase"/>
    <property type="match status" value="1"/>
</dbReference>
<gene>
    <name evidence="6" type="ORF">FVE85_4655</name>
</gene>
<protein>
    <recommendedName>
        <fullName evidence="1">peptidylprolyl isomerase</fullName>
        <ecNumber evidence="1">5.2.1.8</ecNumber>
    </recommendedName>
</protein>
<feature type="domain" description="PPIase cyclophilin-type" evidence="5">
    <location>
        <begin position="259"/>
        <end position="447"/>
    </location>
</feature>
<dbReference type="Gene3D" id="1.20.120.290">
    <property type="entry name" value="Oxygen-evolving enhancer protein 3 (PsbQ), four-helix up-down bundle"/>
    <property type="match status" value="1"/>
</dbReference>
<organism evidence="6 7">
    <name type="scientific">Porphyridium purpureum</name>
    <name type="common">Red alga</name>
    <name type="synonym">Porphyridium cruentum</name>
    <dbReference type="NCBI Taxonomy" id="35688"/>
    <lineage>
        <taxon>Eukaryota</taxon>
        <taxon>Rhodophyta</taxon>
        <taxon>Bangiophyceae</taxon>
        <taxon>Porphyridiales</taxon>
        <taxon>Porphyridiaceae</taxon>
        <taxon>Porphyridium</taxon>
    </lineage>
</organism>
<evidence type="ECO:0000313" key="6">
    <source>
        <dbReference type="EMBL" id="KAA8493518.1"/>
    </source>
</evidence>
<evidence type="ECO:0000256" key="2">
    <source>
        <dbReference type="ARBA" id="ARBA00023078"/>
    </source>
</evidence>
<dbReference type="SUPFAM" id="SSF50891">
    <property type="entry name" value="Cyclophilin-like"/>
    <property type="match status" value="1"/>
</dbReference>